<dbReference type="AlphaFoldDB" id="A0A1R2C2C2"/>
<keyword evidence="2 4" id="KW-0863">Zinc-finger</keyword>
<dbReference type="PROSITE" id="PS50178">
    <property type="entry name" value="ZF_FYVE"/>
    <property type="match status" value="1"/>
</dbReference>
<keyword evidence="8" id="KW-1185">Reference proteome</keyword>
<protein>
    <recommendedName>
        <fullName evidence="6">FYVE-type domain-containing protein</fullName>
    </recommendedName>
</protein>
<reference evidence="7 8" key="1">
    <citation type="submission" date="2016-11" db="EMBL/GenBank/DDBJ databases">
        <title>The macronuclear genome of Stentor coeruleus: a giant cell with tiny introns.</title>
        <authorList>
            <person name="Slabodnick M."/>
            <person name="Ruby J.G."/>
            <person name="Reiff S.B."/>
            <person name="Swart E.C."/>
            <person name="Gosai S."/>
            <person name="Prabakaran S."/>
            <person name="Witkowska E."/>
            <person name="Larue G.E."/>
            <person name="Fisher S."/>
            <person name="Freeman R.M."/>
            <person name="Gunawardena J."/>
            <person name="Chu W."/>
            <person name="Stover N.A."/>
            <person name="Gregory B.D."/>
            <person name="Nowacki M."/>
            <person name="Derisi J."/>
            <person name="Roy S.W."/>
            <person name="Marshall W.F."/>
            <person name="Sood P."/>
        </authorList>
    </citation>
    <scope>NUCLEOTIDE SEQUENCE [LARGE SCALE GENOMIC DNA]</scope>
    <source>
        <strain evidence="7">WM001</strain>
    </source>
</reference>
<sequence>MAEGIKNDFGRTSSMKHQWRKDTSCIVCNKHFGVVGLVYVKKFYCKKCYRAVCASCSAENPDHTEAKKIEVLCNPCSECSPFAFSSFQLEELREKYFELRKVTKKIHETEESIHNSQSKSQYWEDLLRVEEKLFKESQIEISIEHFSKDKEEFKRKTEELKKELNTICQSIEDKETLYFESETYLVEEKNILSMNKKKAHELYTSLAAKQDENIRLTQCLEGFNIPSGTKKKTHQQIQREENLRKAYEKLKEEQAFFSTENLKLQEELSFTESEIQNRDETLKKMHEELKALPEEGDMEEDVLIQLNMMLEEQQKLIEKLKCELDNAKNDREEDGSKGNKCDIF</sequence>
<keyword evidence="5" id="KW-0175">Coiled coil</keyword>
<dbReference type="GO" id="GO:0008270">
    <property type="term" value="F:zinc ion binding"/>
    <property type="evidence" value="ECO:0007669"/>
    <property type="project" value="UniProtKB-KW"/>
</dbReference>
<dbReference type="Proteomes" id="UP000187209">
    <property type="component" value="Unassembled WGS sequence"/>
</dbReference>
<evidence type="ECO:0000313" key="7">
    <source>
        <dbReference type="EMBL" id="OMJ83095.1"/>
    </source>
</evidence>
<feature type="coiled-coil region" evidence="5">
    <location>
        <begin position="230"/>
        <end position="267"/>
    </location>
</feature>
<accession>A0A1R2C2C2</accession>
<feature type="coiled-coil region" evidence="5">
    <location>
        <begin position="143"/>
        <end position="174"/>
    </location>
</feature>
<comment type="caution">
    <text evidence="7">The sequence shown here is derived from an EMBL/GenBank/DDBJ whole genome shotgun (WGS) entry which is preliminary data.</text>
</comment>
<organism evidence="7 8">
    <name type="scientific">Stentor coeruleus</name>
    <dbReference type="NCBI Taxonomy" id="5963"/>
    <lineage>
        <taxon>Eukaryota</taxon>
        <taxon>Sar</taxon>
        <taxon>Alveolata</taxon>
        <taxon>Ciliophora</taxon>
        <taxon>Postciliodesmatophora</taxon>
        <taxon>Heterotrichea</taxon>
        <taxon>Heterotrichida</taxon>
        <taxon>Stentoridae</taxon>
        <taxon>Stentor</taxon>
    </lineage>
</organism>
<evidence type="ECO:0000259" key="6">
    <source>
        <dbReference type="PROSITE" id="PS50178"/>
    </source>
</evidence>
<gene>
    <name evidence="7" type="ORF">SteCoe_16077</name>
</gene>
<evidence type="ECO:0000256" key="1">
    <source>
        <dbReference type="ARBA" id="ARBA00022723"/>
    </source>
</evidence>
<keyword evidence="3" id="KW-0862">Zinc</keyword>
<feature type="domain" description="FYVE-type" evidence="6">
    <location>
        <begin position="19"/>
        <end position="81"/>
    </location>
</feature>
<evidence type="ECO:0000256" key="2">
    <source>
        <dbReference type="ARBA" id="ARBA00022771"/>
    </source>
</evidence>
<dbReference type="InterPro" id="IPR013083">
    <property type="entry name" value="Znf_RING/FYVE/PHD"/>
</dbReference>
<dbReference type="SUPFAM" id="SSF57903">
    <property type="entry name" value="FYVE/PHD zinc finger"/>
    <property type="match status" value="1"/>
</dbReference>
<evidence type="ECO:0000256" key="3">
    <source>
        <dbReference type="ARBA" id="ARBA00022833"/>
    </source>
</evidence>
<evidence type="ECO:0000256" key="4">
    <source>
        <dbReference type="PROSITE-ProRule" id="PRU00091"/>
    </source>
</evidence>
<keyword evidence="1" id="KW-0479">Metal-binding</keyword>
<dbReference type="InterPro" id="IPR011011">
    <property type="entry name" value="Znf_FYVE_PHD"/>
</dbReference>
<feature type="coiled-coil region" evidence="5">
    <location>
        <begin position="303"/>
        <end position="337"/>
    </location>
</feature>
<name>A0A1R2C2C2_9CILI</name>
<dbReference type="EMBL" id="MPUH01000316">
    <property type="protein sequence ID" value="OMJ83095.1"/>
    <property type="molecule type" value="Genomic_DNA"/>
</dbReference>
<dbReference type="InterPro" id="IPR017455">
    <property type="entry name" value="Znf_FYVE-rel"/>
</dbReference>
<dbReference type="Gene3D" id="3.30.40.10">
    <property type="entry name" value="Zinc/RING finger domain, C3HC4 (zinc finger)"/>
    <property type="match status" value="1"/>
</dbReference>
<evidence type="ECO:0000313" key="8">
    <source>
        <dbReference type="Proteomes" id="UP000187209"/>
    </source>
</evidence>
<proteinExistence type="predicted"/>
<evidence type="ECO:0000256" key="5">
    <source>
        <dbReference type="SAM" id="Coils"/>
    </source>
</evidence>